<keyword evidence="2" id="KW-1185">Reference proteome</keyword>
<feature type="non-terminal residue" evidence="1">
    <location>
        <position position="1"/>
    </location>
</feature>
<comment type="caution">
    <text evidence="1">The sequence shown here is derived from an EMBL/GenBank/DDBJ whole genome shotgun (WGS) entry which is preliminary data.</text>
</comment>
<dbReference type="EMBL" id="NMUH01001553">
    <property type="protein sequence ID" value="MQL93366.1"/>
    <property type="molecule type" value="Genomic_DNA"/>
</dbReference>
<name>A0A843VDX7_COLES</name>
<organism evidence="1 2">
    <name type="scientific">Colocasia esculenta</name>
    <name type="common">Wild taro</name>
    <name type="synonym">Arum esculentum</name>
    <dbReference type="NCBI Taxonomy" id="4460"/>
    <lineage>
        <taxon>Eukaryota</taxon>
        <taxon>Viridiplantae</taxon>
        <taxon>Streptophyta</taxon>
        <taxon>Embryophyta</taxon>
        <taxon>Tracheophyta</taxon>
        <taxon>Spermatophyta</taxon>
        <taxon>Magnoliopsida</taxon>
        <taxon>Liliopsida</taxon>
        <taxon>Araceae</taxon>
        <taxon>Aroideae</taxon>
        <taxon>Colocasieae</taxon>
        <taxon>Colocasia</taxon>
    </lineage>
</organism>
<dbReference type="AlphaFoldDB" id="A0A843VDX7"/>
<dbReference type="Proteomes" id="UP000652761">
    <property type="component" value="Unassembled WGS sequence"/>
</dbReference>
<proteinExistence type="predicted"/>
<evidence type="ECO:0000313" key="2">
    <source>
        <dbReference type="Proteomes" id="UP000652761"/>
    </source>
</evidence>
<accession>A0A843VDX7</accession>
<gene>
    <name evidence="1" type="ORF">Taro_026005</name>
</gene>
<reference evidence="1" key="1">
    <citation type="submission" date="2017-07" db="EMBL/GenBank/DDBJ databases">
        <title>Taro Niue Genome Assembly and Annotation.</title>
        <authorList>
            <person name="Atibalentja N."/>
            <person name="Keating K."/>
            <person name="Fields C.J."/>
        </authorList>
    </citation>
    <scope>NUCLEOTIDE SEQUENCE</scope>
    <source>
        <strain evidence="1">Niue_2</strain>
        <tissue evidence="1">Leaf</tissue>
    </source>
</reference>
<sequence>LFEFIAYLTGLNSNPSGSSDPWVATRPSGSLAGGLGGRVVTVVSELRGPKRFVASFSAGSECELQESVAAAAGCTCFERGCCFARAAVGFVFGLRICVGVSRRLRESTTVPCSLLSVVVLPQGLKCAVCLASTFWRVFPERCLGGSGGGSPRTCLRCFCSSACCSVFPNGPCCWLFGLCMLVKVLPRIAPLLILAEVLPRSAWCSFWATVALPLWFKVCRLVGLRSGEVLPGWLLALLVEVLHRAALCCFGMSCRCCRSDCLCDNLLGCCRSRCGAFDRVSGRGASQVVFLFVFEFLDCAGGTSCVPVVGRFASLLAPYVLSQMVVWVVVMTTGKSWCDLVVPLHLLFSPTGFCP</sequence>
<protein>
    <submittedName>
        <fullName evidence="1">Uncharacterized protein</fullName>
    </submittedName>
</protein>
<evidence type="ECO:0000313" key="1">
    <source>
        <dbReference type="EMBL" id="MQL93366.1"/>
    </source>
</evidence>